<evidence type="ECO:0000313" key="4">
    <source>
        <dbReference type="Proteomes" id="UP000325315"/>
    </source>
</evidence>
<keyword evidence="1" id="KW-1133">Transmembrane helix</keyword>
<dbReference type="Pfam" id="PF05699">
    <property type="entry name" value="Dimer_Tnp_hAT"/>
    <property type="match status" value="1"/>
</dbReference>
<dbReference type="OrthoDB" id="1001566at2759"/>
<comment type="caution">
    <text evidence="3">The sequence shown here is derived from an EMBL/GenBank/DDBJ whole genome shotgun (WGS) entry which is preliminary data.</text>
</comment>
<evidence type="ECO:0000259" key="2">
    <source>
        <dbReference type="Pfam" id="PF05699"/>
    </source>
</evidence>
<keyword evidence="4" id="KW-1185">Reference proteome</keyword>
<dbReference type="Proteomes" id="UP000325315">
    <property type="component" value="Unassembled WGS sequence"/>
</dbReference>
<reference evidence="4" key="1">
    <citation type="journal article" date="2019" name="Plant Biotechnol. J.">
        <title>Genome sequencing of the Australian wild diploid species Gossypium australe highlights disease resistance and delayed gland morphogenesis.</title>
        <authorList>
            <person name="Cai Y."/>
            <person name="Cai X."/>
            <person name="Wang Q."/>
            <person name="Wang P."/>
            <person name="Zhang Y."/>
            <person name="Cai C."/>
            <person name="Xu Y."/>
            <person name="Wang K."/>
            <person name="Zhou Z."/>
            <person name="Wang C."/>
            <person name="Geng S."/>
            <person name="Li B."/>
            <person name="Dong Q."/>
            <person name="Hou Y."/>
            <person name="Wang H."/>
            <person name="Ai P."/>
            <person name="Liu Z."/>
            <person name="Yi F."/>
            <person name="Sun M."/>
            <person name="An G."/>
            <person name="Cheng J."/>
            <person name="Zhang Y."/>
            <person name="Shi Q."/>
            <person name="Xie Y."/>
            <person name="Shi X."/>
            <person name="Chang Y."/>
            <person name="Huang F."/>
            <person name="Chen Y."/>
            <person name="Hong S."/>
            <person name="Mi L."/>
            <person name="Sun Q."/>
            <person name="Zhang L."/>
            <person name="Zhou B."/>
            <person name="Peng R."/>
            <person name="Zhang X."/>
            <person name="Liu F."/>
        </authorList>
    </citation>
    <scope>NUCLEOTIDE SEQUENCE [LARGE SCALE GENOMIC DNA]</scope>
    <source>
        <strain evidence="4">cv. PA1801</strain>
    </source>
</reference>
<dbReference type="AlphaFoldDB" id="A0A5B6WEW2"/>
<proteinExistence type="predicted"/>
<dbReference type="EMBL" id="SMMG02000003">
    <property type="protein sequence ID" value="KAA3480190.1"/>
    <property type="molecule type" value="Genomic_DNA"/>
</dbReference>
<feature type="transmembrane region" description="Helical" evidence="1">
    <location>
        <begin position="27"/>
        <end position="47"/>
    </location>
</feature>
<gene>
    <name evidence="3" type="ORF">EPI10_020640</name>
</gene>
<accession>A0A5B6WEW2</accession>
<dbReference type="SUPFAM" id="SSF53098">
    <property type="entry name" value="Ribonuclease H-like"/>
    <property type="match status" value="1"/>
</dbReference>
<name>A0A5B6WEW2_9ROSI</name>
<evidence type="ECO:0000313" key="3">
    <source>
        <dbReference type="EMBL" id="KAA3480190.1"/>
    </source>
</evidence>
<feature type="domain" description="HAT C-terminal dimerisation" evidence="2">
    <location>
        <begin position="42"/>
        <end position="106"/>
    </location>
</feature>
<keyword evidence="1" id="KW-0812">Transmembrane</keyword>
<dbReference type="InterPro" id="IPR012337">
    <property type="entry name" value="RNaseH-like_sf"/>
</dbReference>
<evidence type="ECO:0000256" key="1">
    <source>
        <dbReference type="SAM" id="Phobius"/>
    </source>
</evidence>
<protein>
    <submittedName>
        <fullName evidence="3">Copia protein</fullName>
    </submittedName>
</protein>
<keyword evidence="1" id="KW-0472">Membrane</keyword>
<dbReference type="InterPro" id="IPR008906">
    <property type="entry name" value="HATC_C_dom"/>
</dbReference>
<organism evidence="3 4">
    <name type="scientific">Gossypium australe</name>
    <dbReference type="NCBI Taxonomy" id="47621"/>
    <lineage>
        <taxon>Eukaryota</taxon>
        <taxon>Viridiplantae</taxon>
        <taxon>Streptophyta</taxon>
        <taxon>Embryophyta</taxon>
        <taxon>Tracheophyta</taxon>
        <taxon>Spermatophyta</taxon>
        <taxon>Magnoliopsida</taxon>
        <taxon>eudicotyledons</taxon>
        <taxon>Gunneridae</taxon>
        <taxon>Pentapetalae</taxon>
        <taxon>rosids</taxon>
        <taxon>malvids</taxon>
        <taxon>Malvales</taxon>
        <taxon>Malvaceae</taxon>
        <taxon>Malvoideae</taxon>
        <taxon>Gossypium</taxon>
    </lineage>
</organism>
<sequence length="132" mass="15778">MCDGNEKQTMGFIYEAMDRAKNIEISLIEDGVLNFIMICILLVRWWIHYESCSSQLQHIAVRVLNQATSSSNCKCNWSTFSLILTKKRNRRKYKKLQKLVYVHYNMKLKLKHMRKCVQELEMGFNQITQQYF</sequence>
<dbReference type="GO" id="GO:0046983">
    <property type="term" value="F:protein dimerization activity"/>
    <property type="evidence" value="ECO:0007669"/>
    <property type="project" value="InterPro"/>
</dbReference>